<dbReference type="AlphaFoldDB" id="A0A1T5MUQ9"/>
<evidence type="ECO:0000313" key="9">
    <source>
        <dbReference type="Proteomes" id="UP000190285"/>
    </source>
</evidence>
<dbReference type="PANTHER" id="PTHR33284:SF1">
    <property type="entry name" value="RIBOSOMAL PROTEIN L25_GLN-TRNA SYNTHETASE, ANTI-CODON-BINDING DOMAIN-CONTAINING PROTEIN"/>
    <property type="match status" value="1"/>
</dbReference>
<dbReference type="HAMAP" id="MF_01334">
    <property type="entry name" value="Ribosomal_bL25_CTC"/>
    <property type="match status" value="1"/>
</dbReference>
<keyword evidence="3 5" id="KW-0689">Ribosomal protein</keyword>
<protein>
    <recommendedName>
        <fullName evidence="5">Large ribosomal subunit protein bL25</fullName>
    </recommendedName>
    <alternativeName>
        <fullName evidence="5">General stress protein CTC</fullName>
    </alternativeName>
</protein>
<dbReference type="Pfam" id="PF14693">
    <property type="entry name" value="Ribosomal_TL5_C"/>
    <property type="match status" value="1"/>
</dbReference>
<dbReference type="Pfam" id="PF01386">
    <property type="entry name" value="Ribosomal_L25p"/>
    <property type="match status" value="1"/>
</dbReference>
<keyword evidence="4 5" id="KW-0687">Ribonucleoprotein</keyword>
<evidence type="ECO:0000256" key="5">
    <source>
        <dbReference type="HAMAP-Rule" id="MF_01334"/>
    </source>
</evidence>
<proteinExistence type="inferred from homology"/>
<dbReference type="InterPro" id="IPR020057">
    <property type="entry name" value="Ribosomal_bL25_b-dom"/>
</dbReference>
<dbReference type="InterPro" id="IPR001021">
    <property type="entry name" value="Ribosomal_bL25_long"/>
</dbReference>
<comment type="subunit">
    <text evidence="5">Part of the 50S ribosomal subunit; part of the 5S rRNA/L5/L18/L25 subcomplex. Contacts the 5S rRNA. Binds to the 5S rRNA independently of L5 and L18.</text>
</comment>
<dbReference type="PANTHER" id="PTHR33284">
    <property type="entry name" value="RIBOSOMAL PROTEIN L25/GLN-TRNA SYNTHETASE, ANTI-CODON-BINDING DOMAIN-CONTAINING PROTEIN"/>
    <property type="match status" value="1"/>
</dbReference>
<feature type="domain" description="Large ribosomal subunit protein bL25 beta" evidence="7">
    <location>
        <begin position="100"/>
        <end position="179"/>
    </location>
</feature>
<dbReference type="GO" id="GO:0003735">
    <property type="term" value="F:structural constituent of ribosome"/>
    <property type="evidence" value="ECO:0007669"/>
    <property type="project" value="InterPro"/>
</dbReference>
<gene>
    <name evidence="5" type="primary">rplY</name>
    <name evidence="5" type="synonym">ctc</name>
    <name evidence="8" type="ORF">SAMN02194393_05412</name>
</gene>
<dbReference type="InterPro" id="IPR020930">
    <property type="entry name" value="Ribosomal_uL5_bac-type"/>
</dbReference>
<dbReference type="RefSeq" id="WP_170917618.1">
    <property type="nucleotide sequence ID" value="NZ_FUZT01000026.1"/>
</dbReference>
<dbReference type="InterPro" id="IPR037121">
    <property type="entry name" value="Ribosomal_bL25_C"/>
</dbReference>
<comment type="similarity">
    <text evidence="5">Belongs to the bacterial ribosomal protein bL25 family. CTC subfamily.</text>
</comment>
<feature type="domain" description="Large ribosomal subunit protein bL25 L25" evidence="6">
    <location>
        <begin position="6"/>
        <end position="91"/>
    </location>
</feature>
<dbReference type="CDD" id="cd00495">
    <property type="entry name" value="Ribosomal_L25_TL5_CTC"/>
    <property type="match status" value="1"/>
</dbReference>
<keyword evidence="2 5" id="KW-0694">RNA-binding</keyword>
<dbReference type="NCBIfam" id="TIGR00731">
    <property type="entry name" value="bL25_bact_ctc"/>
    <property type="match status" value="1"/>
</dbReference>
<evidence type="ECO:0000256" key="4">
    <source>
        <dbReference type="ARBA" id="ARBA00023274"/>
    </source>
</evidence>
<reference evidence="8 9" key="1">
    <citation type="submission" date="2017-02" db="EMBL/GenBank/DDBJ databases">
        <authorList>
            <person name="Peterson S.W."/>
        </authorList>
    </citation>
    <scope>NUCLEOTIDE SEQUENCE [LARGE SCALE GENOMIC DNA]</scope>
    <source>
        <strain evidence="8 9">M1</strain>
    </source>
</reference>
<dbReference type="InterPro" id="IPR029751">
    <property type="entry name" value="Ribosomal_L25_dom"/>
</dbReference>
<evidence type="ECO:0000259" key="7">
    <source>
        <dbReference type="Pfam" id="PF14693"/>
    </source>
</evidence>
<dbReference type="GO" id="GO:0008097">
    <property type="term" value="F:5S rRNA binding"/>
    <property type="evidence" value="ECO:0007669"/>
    <property type="project" value="InterPro"/>
</dbReference>
<dbReference type="Gene3D" id="2.40.240.10">
    <property type="entry name" value="Ribosomal Protein L25, Chain P"/>
    <property type="match status" value="1"/>
</dbReference>
<dbReference type="Gene3D" id="2.170.120.20">
    <property type="entry name" value="Ribosomal protein L25, beta domain"/>
    <property type="match status" value="1"/>
</dbReference>
<dbReference type="SUPFAM" id="SSF50715">
    <property type="entry name" value="Ribosomal protein L25-like"/>
    <property type="match status" value="1"/>
</dbReference>
<dbReference type="STRING" id="36842.SAMN02194393_05412"/>
<evidence type="ECO:0000256" key="1">
    <source>
        <dbReference type="ARBA" id="ARBA00022730"/>
    </source>
</evidence>
<dbReference type="GO" id="GO:0022625">
    <property type="term" value="C:cytosolic large ribosomal subunit"/>
    <property type="evidence" value="ECO:0007669"/>
    <property type="project" value="TreeGrafter"/>
</dbReference>
<keyword evidence="1 5" id="KW-0699">rRNA-binding</keyword>
<evidence type="ECO:0000259" key="6">
    <source>
        <dbReference type="Pfam" id="PF01386"/>
    </source>
</evidence>
<accession>A0A1T5MUQ9</accession>
<dbReference type="Proteomes" id="UP000190285">
    <property type="component" value="Unassembled WGS sequence"/>
</dbReference>
<dbReference type="GO" id="GO:0006412">
    <property type="term" value="P:translation"/>
    <property type="evidence" value="ECO:0007669"/>
    <property type="project" value="UniProtKB-UniRule"/>
</dbReference>
<sequence length="205" mass="23272">MKSFINSQIRNDIGSNKSNRVRNNGHIPGVVYGHDIEPKAIEVDRRDLNRIIKDYGENILVDLEVGGHTITSMIKEIQRDPIHREVIHVDFQSISYDKPIQATVPILLINKSEAESNYATIQHQLREVNIECLPQDLPENIEISVKDLTFGNPIKVADIEFAQEITVHNEANEVIASLTRAGNLDDEEVEQELVTKNDFEPIKED</sequence>
<dbReference type="InterPro" id="IPR011035">
    <property type="entry name" value="Ribosomal_bL25/Gln-tRNA_synth"/>
</dbReference>
<keyword evidence="9" id="KW-1185">Reference proteome</keyword>
<dbReference type="EMBL" id="FUZT01000026">
    <property type="protein sequence ID" value="SKC91956.1"/>
    <property type="molecule type" value="Genomic_DNA"/>
</dbReference>
<evidence type="ECO:0000256" key="3">
    <source>
        <dbReference type="ARBA" id="ARBA00022980"/>
    </source>
</evidence>
<dbReference type="InterPro" id="IPR020056">
    <property type="entry name" value="Rbsml_bL25/Gln-tRNA_synth_N"/>
</dbReference>
<comment type="function">
    <text evidence="5">This is one of the proteins that binds to the 5S RNA in the ribosome where it forms part of the central protuberance.</text>
</comment>
<name>A0A1T5MUQ9_9FIRM</name>
<organism evidence="8 9">
    <name type="scientific">Maledivibacter halophilus</name>
    <dbReference type="NCBI Taxonomy" id="36842"/>
    <lineage>
        <taxon>Bacteria</taxon>
        <taxon>Bacillati</taxon>
        <taxon>Bacillota</taxon>
        <taxon>Clostridia</taxon>
        <taxon>Peptostreptococcales</taxon>
        <taxon>Caminicellaceae</taxon>
        <taxon>Maledivibacter</taxon>
    </lineage>
</organism>
<evidence type="ECO:0000313" key="8">
    <source>
        <dbReference type="EMBL" id="SKC91956.1"/>
    </source>
</evidence>
<evidence type="ECO:0000256" key="2">
    <source>
        <dbReference type="ARBA" id="ARBA00022884"/>
    </source>
</evidence>